<dbReference type="AlphaFoldDB" id="A0A4Q7NZ10"/>
<evidence type="ECO:0000256" key="3">
    <source>
        <dbReference type="ARBA" id="ARBA00022801"/>
    </source>
</evidence>
<dbReference type="InterPro" id="IPR003646">
    <property type="entry name" value="SH3-like_bac-type"/>
</dbReference>
<evidence type="ECO:0000259" key="7">
    <source>
        <dbReference type="PROSITE" id="PS51935"/>
    </source>
</evidence>
<evidence type="ECO:0000256" key="4">
    <source>
        <dbReference type="ARBA" id="ARBA00022807"/>
    </source>
</evidence>
<dbReference type="PROSITE" id="PS51935">
    <property type="entry name" value="NLPC_P60"/>
    <property type="match status" value="1"/>
</dbReference>
<evidence type="ECO:0000313" key="9">
    <source>
        <dbReference type="Proteomes" id="UP000292927"/>
    </source>
</evidence>
<dbReference type="SMART" id="SM00287">
    <property type="entry name" value="SH3b"/>
    <property type="match status" value="2"/>
</dbReference>
<comment type="similarity">
    <text evidence="1">Belongs to the peptidase C40 family.</text>
</comment>
<evidence type="ECO:0000256" key="1">
    <source>
        <dbReference type="ARBA" id="ARBA00007074"/>
    </source>
</evidence>
<evidence type="ECO:0000256" key="2">
    <source>
        <dbReference type="ARBA" id="ARBA00022670"/>
    </source>
</evidence>
<reference evidence="8 9" key="1">
    <citation type="submission" date="2019-02" db="EMBL/GenBank/DDBJ databases">
        <title>Genomic Encyclopedia of Type Strains, Phase IV (KMG-IV): sequencing the most valuable type-strain genomes for metagenomic binning, comparative biology and taxonomic classification.</title>
        <authorList>
            <person name="Goeker M."/>
        </authorList>
    </citation>
    <scope>NUCLEOTIDE SEQUENCE [LARGE SCALE GENOMIC DNA]</scope>
    <source>
        <strain evidence="8 9">DSM 29486</strain>
    </source>
</reference>
<feature type="domain" description="NlpC/P60" evidence="7">
    <location>
        <begin position="244"/>
        <end position="365"/>
    </location>
</feature>
<evidence type="ECO:0000259" key="6">
    <source>
        <dbReference type="PROSITE" id="PS51781"/>
    </source>
</evidence>
<organism evidence="8 9">
    <name type="scientific">Cuneatibacter caecimuris</name>
    <dbReference type="NCBI Taxonomy" id="1796618"/>
    <lineage>
        <taxon>Bacteria</taxon>
        <taxon>Bacillati</taxon>
        <taxon>Bacillota</taxon>
        <taxon>Clostridia</taxon>
        <taxon>Lachnospirales</taxon>
        <taxon>Lachnospiraceae</taxon>
        <taxon>Cuneatibacter</taxon>
    </lineage>
</organism>
<proteinExistence type="inferred from homology"/>
<dbReference type="EMBL" id="SGXF01000008">
    <property type="protein sequence ID" value="RZS92696.1"/>
    <property type="molecule type" value="Genomic_DNA"/>
</dbReference>
<evidence type="ECO:0000313" key="8">
    <source>
        <dbReference type="EMBL" id="RZS92696.1"/>
    </source>
</evidence>
<dbReference type="InterPro" id="IPR000064">
    <property type="entry name" value="NLP_P60_dom"/>
</dbReference>
<keyword evidence="3" id="KW-0378">Hydrolase</keyword>
<dbReference type="Proteomes" id="UP000292927">
    <property type="component" value="Unassembled WGS sequence"/>
</dbReference>
<keyword evidence="2" id="KW-0645">Protease</keyword>
<dbReference type="Gene3D" id="3.90.1720.10">
    <property type="entry name" value="endopeptidase domain like (from Nostoc punctiforme)"/>
    <property type="match status" value="1"/>
</dbReference>
<evidence type="ECO:0000256" key="5">
    <source>
        <dbReference type="SAM" id="Phobius"/>
    </source>
</evidence>
<dbReference type="PROSITE" id="PS51781">
    <property type="entry name" value="SH3B"/>
    <property type="match status" value="1"/>
</dbReference>
<feature type="domain" description="SH3b" evidence="6">
    <location>
        <begin position="93"/>
        <end position="156"/>
    </location>
</feature>
<dbReference type="Gene3D" id="2.30.30.40">
    <property type="entry name" value="SH3 Domains"/>
    <property type="match status" value="1"/>
</dbReference>
<comment type="caution">
    <text evidence="8">The sequence shown here is derived from an EMBL/GenBank/DDBJ whole genome shotgun (WGS) entry which is preliminary data.</text>
</comment>
<gene>
    <name evidence="8" type="ORF">EV209_2991</name>
</gene>
<dbReference type="PANTHER" id="PTHR47053:SF1">
    <property type="entry name" value="MUREIN DD-ENDOPEPTIDASE MEPH-RELATED"/>
    <property type="match status" value="1"/>
</dbReference>
<accession>A0A4Q7NZ10</accession>
<dbReference type="GO" id="GO:0006508">
    <property type="term" value="P:proteolysis"/>
    <property type="evidence" value="ECO:0007669"/>
    <property type="project" value="UniProtKB-KW"/>
</dbReference>
<dbReference type="Pfam" id="PF08239">
    <property type="entry name" value="SH3_3"/>
    <property type="match status" value="1"/>
</dbReference>
<dbReference type="GO" id="GO:0008234">
    <property type="term" value="F:cysteine-type peptidase activity"/>
    <property type="evidence" value="ECO:0007669"/>
    <property type="project" value="UniProtKB-KW"/>
</dbReference>
<keyword evidence="5" id="KW-1133">Transmembrane helix</keyword>
<dbReference type="InterPro" id="IPR038765">
    <property type="entry name" value="Papain-like_cys_pep_sf"/>
</dbReference>
<dbReference type="PANTHER" id="PTHR47053">
    <property type="entry name" value="MUREIN DD-ENDOPEPTIDASE MEPH-RELATED"/>
    <property type="match status" value="1"/>
</dbReference>
<dbReference type="InterPro" id="IPR051202">
    <property type="entry name" value="Peptidase_C40"/>
</dbReference>
<dbReference type="OrthoDB" id="9808890at2"/>
<protein>
    <submittedName>
        <fullName evidence="8">SH3 domain-containing protein</fullName>
    </submittedName>
</protein>
<dbReference type="Pfam" id="PF00877">
    <property type="entry name" value="NLPC_P60"/>
    <property type="match status" value="1"/>
</dbReference>
<dbReference type="RefSeq" id="WP_130436225.1">
    <property type="nucleotide sequence ID" value="NZ_SGXF01000008.1"/>
</dbReference>
<keyword evidence="4" id="KW-0788">Thiol protease</keyword>
<sequence>MNNHKKIERFLEKIRVILKNINLKHAGTAVCVLAGVILVWLFAGMVASGSQPEETGEEALPAGVRLPGTEQASETEYAEDNRTQVLDYYNRIGVVYNVNGYLNIREKPEEDSRIIGKALEFSGLEITDDSRKGWYGISLGEGKTGYVSSEFVAAGTAGEKLAVEHAVYTAHIGNKDQQVLMEPKKGADVLTVLQPGDTYVILSEKNQWLEIQIRVGLSGYIPSAEADAHYSLKDPVEFGLSGLSEERADLLNLAWNYYGGKYVWGGTELGVGVDCSGYVMRLFEKFEVYLHRVSKNQATDGKEISFEEIRPGDLIFYNMKGGEVDHVALYTGNNKIIHAASAQNGIMVSEWDYLPVVCIRNVFGD</sequence>
<name>A0A4Q7NZ10_9FIRM</name>
<dbReference type="SUPFAM" id="SSF54001">
    <property type="entry name" value="Cysteine proteinases"/>
    <property type="match status" value="1"/>
</dbReference>
<keyword evidence="5" id="KW-0472">Membrane</keyword>
<keyword evidence="9" id="KW-1185">Reference proteome</keyword>
<feature type="transmembrane region" description="Helical" evidence="5">
    <location>
        <begin position="21"/>
        <end position="43"/>
    </location>
</feature>
<keyword evidence="5" id="KW-0812">Transmembrane</keyword>